<dbReference type="InterPro" id="IPR036291">
    <property type="entry name" value="NAD(P)-bd_dom_sf"/>
</dbReference>
<gene>
    <name evidence="3" type="ORF">EBB54_27510</name>
</gene>
<dbReference type="Pfam" id="PF01370">
    <property type="entry name" value="Epimerase"/>
    <property type="match status" value="1"/>
</dbReference>
<dbReference type="RefSeq" id="WP_125129760.1">
    <property type="nucleotide sequence ID" value="NZ_RHJS01000002.1"/>
</dbReference>
<evidence type="ECO:0000313" key="4">
    <source>
        <dbReference type="Proteomes" id="UP000274920"/>
    </source>
</evidence>
<keyword evidence="4" id="KW-1185">Reference proteome</keyword>
<evidence type="ECO:0000313" key="3">
    <source>
        <dbReference type="EMBL" id="RRK34669.1"/>
    </source>
</evidence>
<comment type="caution">
    <text evidence="3">The sequence shown here is derived from an EMBL/GenBank/DDBJ whole genome shotgun (WGS) entry which is preliminary data.</text>
</comment>
<organism evidence="3 4">
    <name type="scientific">Schaedlerella arabinosiphila</name>
    <dbReference type="NCBI Taxonomy" id="2044587"/>
    <lineage>
        <taxon>Bacteria</taxon>
        <taxon>Bacillati</taxon>
        <taxon>Bacillota</taxon>
        <taxon>Clostridia</taxon>
        <taxon>Lachnospirales</taxon>
        <taxon>Lachnospiraceae</taxon>
        <taxon>Schaedlerella</taxon>
    </lineage>
</organism>
<dbReference type="InterPro" id="IPR001509">
    <property type="entry name" value="Epimerase_deHydtase"/>
</dbReference>
<feature type="domain" description="NAD-dependent epimerase/dehydratase" evidence="2">
    <location>
        <begin position="4"/>
        <end position="241"/>
    </location>
</feature>
<sequence length="345" mass="39218">MSKIFITGAAGFIGSQLAYYLWKSGDEVVLLDNFSYGADDNLIFEDHDFRAEVIHGDIRNTELLDFLFQTENFDYVYHIAAITPLPDCQTNPSLATEVNVQGTVNILEASRKYGIKKVIFASTSAVYENNTEFPLTEDNTAPPTLIYPSTKYAAEQFCKAYVDCYGMNVACMRFANVYGPHLDCLRTQPPVVGYMIRELYQGKLVQLHSNGSQRRDFVYVDDLVELLKLVREGDGYDVVNVSTGETVSINELFEVVARLMGCSGTEPEFFGSEHFWHRYPDLYRGGYRILDKVLDHEVKKYTQLSNRHAFERYGWKPKVSLETGIRRTIDFSVKIMKEKGLGDGV</sequence>
<evidence type="ECO:0000256" key="1">
    <source>
        <dbReference type="ARBA" id="ARBA00007637"/>
    </source>
</evidence>
<reference evidence="3" key="1">
    <citation type="submission" date="2018-10" db="EMBL/GenBank/DDBJ databases">
        <title>Schaedlerella arabinophila gen. nov. sp. nov., isolated from the mouse intestinal tract and comparative analysis with the genome of the closely related altered Schaedler flora strain ASF502.</title>
        <authorList>
            <person name="Miyake S."/>
            <person name="Soh M."/>
            <person name="Seedorf H."/>
        </authorList>
    </citation>
    <scope>NUCLEOTIDE SEQUENCE [LARGE SCALE GENOMIC DNA]</scope>
    <source>
        <strain evidence="3">DSM 106076</strain>
    </source>
</reference>
<comment type="similarity">
    <text evidence="1">Belongs to the NAD(P)-dependent epimerase/dehydratase family.</text>
</comment>
<dbReference type="SUPFAM" id="SSF51735">
    <property type="entry name" value="NAD(P)-binding Rossmann-fold domains"/>
    <property type="match status" value="1"/>
</dbReference>
<dbReference type="EMBL" id="RHJS01000002">
    <property type="protein sequence ID" value="RRK34669.1"/>
    <property type="molecule type" value="Genomic_DNA"/>
</dbReference>
<dbReference type="AlphaFoldDB" id="A0A426DPC8"/>
<proteinExistence type="inferred from homology"/>
<accession>A0A426DPC8</accession>
<dbReference type="Gene3D" id="3.40.50.720">
    <property type="entry name" value="NAD(P)-binding Rossmann-like Domain"/>
    <property type="match status" value="1"/>
</dbReference>
<name>A0A426DPC8_9FIRM</name>
<protein>
    <submittedName>
        <fullName evidence="3">NAD-dependent epimerase/dehydratase family protein</fullName>
    </submittedName>
</protein>
<dbReference type="Proteomes" id="UP000274920">
    <property type="component" value="Unassembled WGS sequence"/>
</dbReference>
<dbReference type="PANTHER" id="PTHR43000">
    <property type="entry name" value="DTDP-D-GLUCOSE 4,6-DEHYDRATASE-RELATED"/>
    <property type="match status" value="1"/>
</dbReference>
<evidence type="ECO:0000259" key="2">
    <source>
        <dbReference type="Pfam" id="PF01370"/>
    </source>
</evidence>